<evidence type="ECO:0000256" key="8">
    <source>
        <dbReference type="ARBA" id="ARBA00023209"/>
    </source>
</evidence>
<keyword evidence="5 11" id="KW-0808">Transferase</keyword>
<gene>
    <name evidence="13" type="ORF">FBUS_02074</name>
</gene>
<keyword evidence="7 11" id="KW-0443">Lipid metabolism</keyword>
<reference evidence="13" key="1">
    <citation type="submission" date="2019-05" db="EMBL/GenBank/DDBJ databases">
        <title>Annotation for the trematode Fasciolopsis buski.</title>
        <authorList>
            <person name="Choi Y.-J."/>
        </authorList>
    </citation>
    <scope>NUCLEOTIDE SEQUENCE</scope>
    <source>
        <strain evidence="13">HT</strain>
        <tissue evidence="13">Whole worm</tissue>
    </source>
</reference>
<sequence>MLSLIERCNLPLFFIGPQQISILQNPQEFYNVLLNQIREAKRRIVLSTLYIGTGHLEVQLVKAIKQAAVEHKLQVDILIDSSRGLRCSSLTHRYAGRLQPKSSPINKSSLQSDATDQYTSSADLLTSLTEVPGISVYLYHNPRLRGWLRYMLPNRLNEVLGVQHIKAYVFDDTVILSGANLSHEYFVSRQDRAWMFSRFSPLANFYSGLIKVIGQFCYRLCPDGSLQPTSTATDPVTTPLRSFETRFRVALEQYMREFRIRFPIDHVKCNQQSTLMCPLVQFGPFGIDNEERFTTGLLRYMVSDAEHQYDVALASGYFNVTDFYAKLLVEFSTYQLRSKLTLLCASPSANGFLNSRGFSGYIPMAYRESLIKLLGRFGSLTSQLTWPTVLEYSRPSWTFHAKGIWFEQGEKCDQTTSQPHTSFTLIGSSNFSYRSLNRDLESQVAIWTTDPHLRAQILAERSNLFNATYVEQVFLSQLVTQTQYRLPWYLRFLHPILHRFM</sequence>
<evidence type="ECO:0000256" key="10">
    <source>
        <dbReference type="ARBA" id="ARBA00048586"/>
    </source>
</evidence>
<comment type="subcellular location">
    <subcellularLocation>
        <location evidence="11">Mitochondrion</location>
    </subcellularLocation>
</comment>
<dbReference type="InterPro" id="IPR001736">
    <property type="entry name" value="PLipase_D/transphosphatidylase"/>
</dbReference>
<comment type="catalytic activity">
    <reaction evidence="10 11">
        <text>a CDP-1,2-diacyl-sn-glycerol + sn-glycerol 3-phosphate = a 1,2-diacyl-sn-glycero-3-phospho-(1'-sn-glycero-3'-phosphate) + CMP + H(+)</text>
        <dbReference type="Rhea" id="RHEA:12593"/>
        <dbReference type="ChEBI" id="CHEBI:15378"/>
        <dbReference type="ChEBI" id="CHEBI:57597"/>
        <dbReference type="ChEBI" id="CHEBI:58332"/>
        <dbReference type="ChEBI" id="CHEBI:60110"/>
        <dbReference type="ChEBI" id="CHEBI:60377"/>
        <dbReference type="EC" id="2.7.8.5"/>
    </reaction>
</comment>
<evidence type="ECO:0000256" key="4">
    <source>
        <dbReference type="ARBA" id="ARBA00022516"/>
    </source>
</evidence>
<name>A0A8E0RPI6_9TREM</name>
<evidence type="ECO:0000256" key="9">
    <source>
        <dbReference type="ARBA" id="ARBA00023264"/>
    </source>
</evidence>
<dbReference type="GO" id="GO:0032049">
    <property type="term" value="P:cardiolipin biosynthetic process"/>
    <property type="evidence" value="ECO:0007669"/>
    <property type="project" value="InterPro"/>
</dbReference>
<dbReference type="GO" id="GO:0008444">
    <property type="term" value="F:CDP-diacylglycerol-glycerol-3-phosphate 3-phosphatidyltransferase activity"/>
    <property type="evidence" value="ECO:0007669"/>
    <property type="project" value="UniProtKB-EC"/>
</dbReference>
<dbReference type="PANTHER" id="PTHR12586">
    <property type="entry name" value="CDP-DIACYLGLYCEROL--SERINE O-PHOSPHATIDYLTRANSFERASE"/>
    <property type="match status" value="1"/>
</dbReference>
<evidence type="ECO:0000256" key="1">
    <source>
        <dbReference type="ARBA" id="ARBA00003537"/>
    </source>
</evidence>
<dbReference type="PIRSF" id="PIRSF000850">
    <property type="entry name" value="Phospholipase_D_PSS"/>
    <property type="match status" value="1"/>
</dbReference>
<evidence type="ECO:0000313" key="13">
    <source>
        <dbReference type="EMBL" id="KAA0188034.1"/>
    </source>
</evidence>
<dbReference type="AlphaFoldDB" id="A0A8E0RPI6"/>
<comment type="function">
    <text evidence="1 11">Functions in the biosynthesis of the anionic phospholipids phosphatidylglycerol and cardiolipin.</text>
</comment>
<keyword evidence="11" id="KW-0496">Mitochondrion</keyword>
<dbReference type="CDD" id="cd09135">
    <property type="entry name" value="PLDc_PGS1_euk_1"/>
    <property type="match status" value="1"/>
</dbReference>
<dbReference type="InterPro" id="IPR016270">
    <property type="entry name" value="PGS1"/>
</dbReference>
<comment type="caution">
    <text evidence="13">The sequence shown here is derived from an EMBL/GenBank/DDBJ whole genome shotgun (WGS) entry which is preliminary data.</text>
</comment>
<keyword evidence="14" id="KW-1185">Reference proteome</keyword>
<keyword evidence="11" id="KW-0547">Nucleotide-binding</keyword>
<dbReference type="Pfam" id="PF13091">
    <property type="entry name" value="PLDc_2"/>
    <property type="match status" value="1"/>
</dbReference>
<keyword evidence="9 11" id="KW-1208">Phospholipid metabolism</keyword>
<dbReference type="SUPFAM" id="SSF56024">
    <property type="entry name" value="Phospholipase D/nuclease"/>
    <property type="match status" value="2"/>
</dbReference>
<keyword evidence="6" id="KW-0677">Repeat</keyword>
<dbReference type="PROSITE" id="PS50035">
    <property type="entry name" value="PLD"/>
    <property type="match status" value="1"/>
</dbReference>
<dbReference type="UniPathway" id="UPA00084">
    <property type="reaction ID" value="UER00503"/>
</dbReference>
<dbReference type="Gene3D" id="3.30.870.10">
    <property type="entry name" value="Endonuclease Chain A"/>
    <property type="match status" value="2"/>
</dbReference>
<dbReference type="EMBL" id="LUCM01008707">
    <property type="protein sequence ID" value="KAA0188034.1"/>
    <property type="molecule type" value="Genomic_DNA"/>
</dbReference>
<keyword evidence="11" id="KW-0067">ATP-binding</keyword>
<dbReference type="PANTHER" id="PTHR12586:SF1">
    <property type="entry name" value="CDP-DIACYLGLYCEROL--GLYCEROL-3-PHOSPHATE 3-PHOSPHATIDYLTRANSFERASE, MITOCHONDRIAL"/>
    <property type="match status" value="1"/>
</dbReference>
<evidence type="ECO:0000259" key="12">
    <source>
        <dbReference type="PROSITE" id="PS50035"/>
    </source>
</evidence>
<evidence type="ECO:0000256" key="2">
    <source>
        <dbReference type="ARBA" id="ARBA00005042"/>
    </source>
</evidence>
<evidence type="ECO:0000256" key="11">
    <source>
        <dbReference type="RuleBase" id="RU365024"/>
    </source>
</evidence>
<evidence type="ECO:0000256" key="3">
    <source>
        <dbReference type="ARBA" id="ARBA00010682"/>
    </source>
</evidence>
<evidence type="ECO:0000256" key="6">
    <source>
        <dbReference type="ARBA" id="ARBA00022737"/>
    </source>
</evidence>
<comment type="similarity">
    <text evidence="3 11">Belongs to the CDP-alcohol phosphatidyltransferase class-II family.</text>
</comment>
<dbReference type="Proteomes" id="UP000728185">
    <property type="component" value="Unassembled WGS sequence"/>
</dbReference>
<accession>A0A8E0RPI6</accession>
<keyword evidence="4 11" id="KW-0444">Lipid biosynthesis</keyword>
<dbReference type="SMART" id="SM00155">
    <property type="entry name" value="PLDc"/>
    <property type="match status" value="2"/>
</dbReference>
<organism evidence="13 14">
    <name type="scientific">Fasciolopsis buskii</name>
    <dbReference type="NCBI Taxonomy" id="27845"/>
    <lineage>
        <taxon>Eukaryota</taxon>
        <taxon>Metazoa</taxon>
        <taxon>Spiralia</taxon>
        <taxon>Lophotrochozoa</taxon>
        <taxon>Platyhelminthes</taxon>
        <taxon>Trematoda</taxon>
        <taxon>Digenea</taxon>
        <taxon>Plagiorchiida</taxon>
        <taxon>Echinostomata</taxon>
        <taxon>Echinostomatoidea</taxon>
        <taxon>Fasciolidae</taxon>
        <taxon>Fasciolopsis</taxon>
    </lineage>
</organism>
<dbReference type="GO" id="GO:0005524">
    <property type="term" value="F:ATP binding"/>
    <property type="evidence" value="ECO:0007669"/>
    <property type="project" value="UniProtKB-KW"/>
</dbReference>
<keyword evidence="8 11" id="KW-0594">Phospholipid biosynthesis</keyword>
<protein>
    <recommendedName>
        <fullName evidence="11">CDP-diacylglycerol--glycerol-3-phosphate 3-phosphatidyltransferase</fullName>
        <ecNumber evidence="11">2.7.8.5</ecNumber>
    </recommendedName>
</protein>
<dbReference type="OrthoDB" id="116827at2759"/>
<feature type="domain" description="PLD phosphodiesterase" evidence="12">
    <location>
        <begin position="159"/>
        <end position="185"/>
    </location>
</feature>
<evidence type="ECO:0000313" key="14">
    <source>
        <dbReference type="Proteomes" id="UP000728185"/>
    </source>
</evidence>
<evidence type="ECO:0000256" key="5">
    <source>
        <dbReference type="ARBA" id="ARBA00022679"/>
    </source>
</evidence>
<evidence type="ECO:0000256" key="7">
    <source>
        <dbReference type="ARBA" id="ARBA00023098"/>
    </source>
</evidence>
<dbReference type="InterPro" id="IPR025202">
    <property type="entry name" value="PLD-like_dom"/>
</dbReference>
<dbReference type="GO" id="GO:0005739">
    <property type="term" value="C:mitochondrion"/>
    <property type="evidence" value="ECO:0007669"/>
    <property type="project" value="UniProtKB-SubCell"/>
</dbReference>
<proteinExistence type="inferred from homology"/>
<comment type="pathway">
    <text evidence="2 11">Phospholipid metabolism; phosphatidylglycerol biosynthesis; phosphatidylglycerol from CDP-diacylglycerol: step 1/2.</text>
</comment>
<dbReference type="EC" id="2.7.8.5" evidence="11"/>
<dbReference type="CDD" id="cd09137">
    <property type="entry name" value="PLDc_PGS1_euk_2"/>
    <property type="match status" value="1"/>
</dbReference>